<evidence type="ECO:0000256" key="4">
    <source>
        <dbReference type="ARBA" id="ARBA00022692"/>
    </source>
</evidence>
<feature type="transmembrane region" description="Helical" evidence="7">
    <location>
        <begin position="185"/>
        <end position="205"/>
    </location>
</feature>
<evidence type="ECO:0000256" key="7">
    <source>
        <dbReference type="SAM" id="Phobius"/>
    </source>
</evidence>
<feature type="transmembrane region" description="Helical" evidence="7">
    <location>
        <begin position="225"/>
        <end position="246"/>
    </location>
</feature>
<keyword evidence="11" id="KW-1185">Reference proteome</keyword>
<dbReference type="Pfam" id="PF04039">
    <property type="entry name" value="MnhB"/>
    <property type="match status" value="1"/>
</dbReference>
<evidence type="ECO:0000256" key="6">
    <source>
        <dbReference type="ARBA" id="ARBA00023136"/>
    </source>
</evidence>
<accession>A0A6N7XG95</accession>
<keyword evidence="3" id="KW-1003">Cell membrane</keyword>
<evidence type="ECO:0000313" key="11">
    <source>
        <dbReference type="Proteomes" id="UP000469424"/>
    </source>
</evidence>
<dbReference type="EMBL" id="VUNA01000001">
    <property type="protein sequence ID" value="MST69924.1"/>
    <property type="molecule type" value="Genomic_DNA"/>
</dbReference>
<feature type="transmembrane region" description="Helical" evidence="7">
    <location>
        <begin position="120"/>
        <end position="138"/>
    </location>
</feature>
<evidence type="ECO:0000256" key="3">
    <source>
        <dbReference type="ARBA" id="ARBA00022475"/>
    </source>
</evidence>
<sequence length="257" mass="28452">MRKVLPLILIVICLGASFVTLDFLPEIGDPSSKPNTHTTDYYIEHATTETNAANMVTAVIVDYRAFDTMYETTVMFIAGVAVVLILASHPERKNRIRFRKVRKKESRDGKPVYRTINKEVVIPLIEPMIMLYAIYVLFHGEISLGGGFQAGALLGMTYILDVMVIPERDSLIRLPKDKSTALGGIGTFIYVLTGILCMAGGGVFLEYEKLPIPMHALEKHSTGMLLVEVGVAICVMATIITILNGIMERVHFDDDTD</sequence>
<evidence type="ECO:0000259" key="9">
    <source>
        <dbReference type="Pfam" id="PF20501"/>
    </source>
</evidence>
<proteinExistence type="inferred from homology"/>
<organism evidence="10 11">
    <name type="scientific">Mogibacterium kristiansenii</name>
    <dbReference type="NCBI Taxonomy" id="2606708"/>
    <lineage>
        <taxon>Bacteria</taxon>
        <taxon>Bacillati</taxon>
        <taxon>Bacillota</taxon>
        <taxon>Clostridia</taxon>
        <taxon>Peptostreptococcales</taxon>
        <taxon>Anaerovoracaceae</taxon>
        <taxon>Mogibacterium</taxon>
    </lineage>
</organism>
<comment type="similarity">
    <text evidence="2">Belongs to the CPA3 antiporters (TC 2.A.63) subunit B family.</text>
</comment>
<comment type="caution">
    <text evidence="10">The sequence shown here is derived from an EMBL/GenBank/DDBJ whole genome shotgun (WGS) entry which is preliminary data.</text>
</comment>
<dbReference type="PANTHER" id="PTHR33932:SF4">
    <property type="entry name" value="NA(+)_H(+) ANTIPORTER SUBUNIT B"/>
    <property type="match status" value="1"/>
</dbReference>
<dbReference type="PANTHER" id="PTHR33932">
    <property type="entry name" value="NA(+)/H(+) ANTIPORTER SUBUNIT B"/>
    <property type="match status" value="1"/>
</dbReference>
<dbReference type="InterPro" id="IPR007182">
    <property type="entry name" value="MnhB"/>
</dbReference>
<protein>
    <submittedName>
        <fullName evidence="10">Uncharacterized protein</fullName>
    </submittedName>
</protein>
<keyword evidence="6 7" id="KW-0472">Membrane</keyword>
<reference evidence="10 11" key="1">
    <citation type="submission" date="2019-08" db="EMBL/GenBank/DDBJ databases">
        <title>In-depth cultivation of the pig gut microbiome towards novel bacterial diversity and tailored functional studies.</title>
        <authorList>
            <person name="Wylensek D."/>
            <person name="Hitch T.C.A."/>
            <person name="Clavel T."/>
        </authorList>
    </citation>
    <scope>NUCLEOTIDE SEQUENCE [LARGE SCALE GENOMIC DNA]</scope>
    <source>
        <strain evidence="10 11">WCA-MUC-591-APC-4B</strain>
    </source>
</reference>
<dbReference type="Proteomes" id="UP000469424">
    <property type="component" value="Unassembled WGS sequence"/>
</dbReference>
<dbReference type="GO" id="GO:0005886">
    <property type="term" value="C:plasma membrane"/>
    <property type="evidence" value="ECO:0007669"/>
    <property type="project" value="UniProtKB-SubCell"/>
</dbReference>
<dbReference type="AlphaFoldDB" id="A0A6N7XG95"/>
<evidence type="ECO:0000256" key="5">
    <source>
        <dbReference type="ARBA" id="ARBA00022989"/>
    </source>
</evidence>
<dbReference type="Pfam" id="PF20501">
    <property type="entry name" value="MbhE"/>
    <property type="match status" value="1"/>
</dbReference>
<evidence type="ECO:0000256" key="2">
    <source>
        <dbReference type="ARBA" id="ARBA00009425"/>
    </source>
</evidence>
<feature type="domain" description="Na+/H+ antiporter MnhB subunit-related protein" evidence="8">
    <location>
        <begin position="119"/>
        <end position="240"/>
    </location>
</feature>
<dbReference type="InterPro" id="IPR046806">
    <property type="entry name" value="MrpA_C/MbhE"/>
</dbReference>
<evidence type="ECO:0000313" key="10">
    <source>
        <dbReference type="EMBL" id="MST69924.1"/>
    </source>
</evidence>
<comment type="subcellular location">
    <subcellularLocation>
        <location evidence="1">Cell membrane</location>
        <topology evidence="1">Multi-pass membrane protein</topology>
    </subcellularLocation>
</comment>
<dbReference type="InterPro" id="IPR050622">
    <property type="entry name" value="CPA3_antiporter_subunitB"/>
</dbReference>
<feature type="domain" description="MrpA C-terminal/MbhE" evidence="9">
    <location>
        <begin position="35"/>
        <end position="87"/>
    </location>
</feature>
<feature type="transmembrane region" description="Helical" evidence="7">
    <location>
        <begin position="69"/>
        <end position="87"/>
    </location>
</feature>
<gene>
    <name evidence="10" type="ORF">FYJ65_00975</name>
</gene>
<name>A0A6N7XG95_9FIRM</name>
<evidence type="ECO:0000259" key="8">
    <source>
        <dbReference type="Pfam" id="PF04039"/>
    </source>
</evidence>
<evidence type="ECO:0000256" key="1">
    <source>
        <dbReference type="ARBA" id="ARBA00004651"/>
    </source>
</evidence>
<feature type="transmembrane region" description="Helical" evidence="7">
    <location>
        <begin position="144"/>
        <end position="164"/>
    </location>
</feature>
<keyword evidence="4 7" id="KW-0812">Transmembrane</keyword>
<keyword evidence="5 7" id="KW-1133">Transmembrane helix</keyword>